<comment type="caution">
    <text evidence="13">Lacks conserved residue(s) required for the propagation of feature annotation.</text>
</comment>
<keyword evidence="4 13" id="KW-0813">Transport</keyword>
<keyword evidence="5 13" id="KW-1003">Cell membrane</keyword>
<evidence type="ECO:0000256" key="11">
    <source>
        <dbReference type="ARBA" id="ARBA00033245"/>
    </source>
</evidence>
<dbReference type="RefSeq" id="WP_167941461.1">
    <property type="nucleotide sequence ID" value="NZ_JAATJA010000002.1"/>
</dbReference>
<evidence type="ECO:0000259" key="14">
    <source>
        <dbReference type="Pfam" id="PF02096"/>
    </source>
</evidence>
<feature type="domain" description="Membrane insertase YidC N-terminal" evidence="15">
    <location>
        <begin position="71"/>
        <end position="334"/>
    </location>
</feature>
<evidence type="ECO:0000256" key="3">
    <source>
        <dbReference type="ARBA" id="ARBA00015325"/>
    </source>
</evidence>
<dbReference type="PRINTS" id="PR01900">
    <property type="entry name" value="YIDCPROTEIN"/>
</dbReference>
<comment type="subcellular location">
    <subcellularLocation>
        <location evidence="1">Cell inner membrane</location>
        <topology evidence="1">Multi-pass membrane protein</topology>
    </subcellularLocation>
    <subcellularLocation>
        <location evidence="13">Cell membrane</location>
        <topology evidence="13">Multi-pass membrane protein</topology>
    </subcellularLocation>
</comment>
<dbReference type="Pfam" id="PF14849">
    <property type="entry name" value="YidC_periplas"/>
    <property type="match status" value="1"/>
</dbReference>
<dbReference type="Pfam" id="PF02096">
    <property type="entry name" value="60KD_IMP"/>
    <property type="match status" value="1"/>
</dbReference>
<evidence type="ECO:0000256" key="10">
    <source>
        <dbReference type="ARBA" id="ARBA00023186"/>
    </source>
</evidence>
<reference evidence="16 17" key="1">
    <citation type="submission" date="2020-03" db="EMBL/GenBank/DDBJ databases">
        <title>Genomic Encyclopedia of Type Strains, Phase IV (KMG-IV): sequencing the most valuable type-strain genomes for metagenomic binning, comparative biology and taxonomic classification.</title>
        <authorList>
            <person name="Goeker M."/>
        </authorList>
    </citation>
    <scope>NUCLEOTIDE SEQUENCE [LARGE SCALE GENOMIC DNA]</scope>
    <source>
        <strain evidence="16 17">DSM 24233</strain>
    </source>
</reference>
<comment type="caution">
    <text evidence="16">The sequence shown here is derived from an EMBL/GenBank/DDBJ whole genome shotgun (WGS) entry which is preliminary data.</text>
</comment>
<dbReference type="InterPro" id="IPR028053">
    <property type="entry name" value="Membr_insert_YidC_N"/>
</dbReference>
<feature type="domain" description="Membrane insertase YidC/Oxa/ALB C-terminal" evidence="14">
    <location>
        <begin position="346"/>
        <end position="530"/>
    </location>
</feature>
<evidence type="ECO:0000256" key="13">
    <source>
        <dbReference type="HAMAP-Rule" id="MF_01810"/>
    </source>
</evidence>
<evidence type="ECO:0000313" key="16">
    <source>
        <dbReference type="EMBL" id="NJB68390.1"/>
    </source>
</evidence>
<comment type="similarity">
    <text evidence="2 13">Belongs to the OXA1/ALB3/YidC family. Type 1 subfamily.</text>
</comment>
<dbReference type="Gene3D" id="2.70.98.90">
    <property type="match status" value="1"/>
</dbReference>
<evidence type="ECO:0000256" key="4">
    <source>
        <dbReference type="ARBA" id="ARBA00022448"/>
    </source>
</evidence>
<keyword evidence="6 13" id="KW-0812">Transmembrane</keyword>
<dbReference type="InterPro" id="IPR028055">
    <property type="entry name" value="YidC/Oxa/ALB_C"/>
</dbReference>
<dbReference type="GO" id="GO:0051205">
    <property type="term" value="P:protein insertion into membrane"/>
    <property type="evidence" value="ECO:0007669"/>
    <property type="project" value="TreeGrafter"/>
</dbReference>
<sequence length="534" mass="59228">MDNKRVILAVGLSMIVLVVWSYFFGPQPGQNPAQTNQTQTEQAQTLTAPDATAPAVPAEAPAFVASAGRDVVVETPLYKAIFNSEGGVLTSFELKRYKETIEPGSRPVNLVSDAAINRGTLGLLWNGQGTWRDGQWAAPEADSLSLLVDNNGSLTFTGQVGDLLIHRTFSFQADNYLINEKVSLTNTSTTPQSGRLGFAIASADLTGKEDRYNPTRVSFLTSDGVDNESDRDDLAKGIKLTDGVQWGAVQSNYFTLAVAPEPGDLTLRTNFQSDLFRLQLDKEAVDLAPGAAREIATSYYFGPVMEQYLDAAPGGLSQLVTYGFFDVLSKPLLKLLHFFHGFVGNWGVAIILLTILIKIVFWPLSHKSYKSMNQMKKIQPLMAKVREQYKDDRQKMNEEMMRLYKTYKVNPAGGCLPMMLQIPVFFGLYQALLGAIELRHAPFITHVPFTDIIWLADLSAKDPFYVTPLIMGASMFLQQKMTPAPGDPTQAKMMLFMPVIFTFLFLNFPAGLVVYWLVNNILSIAQQWMMLRKA</sequence>
<dbReference type="CDD" id="cd19961">
    <property type="entry name" value="EcYidC-like_peri"/>
    <property type="match status" value="1"/>
</dbReference>
<dbReference type="PRINTS" id="PR00701">
    <property type="entry name" value="60KDINNERMP"/>
</dbReference>
<evidence type="ECO:0000256" key="8">
    <source>
        <dbReference type="ARBA" id="ARBA00022989"/>
    </source>
</evidence>
<dbReference type="PANTHER" id="PTHR12428">
    <property type="entry name" value="OXA1"/>
    <property type="match status" value="1"/>
</dbReference>
<dbReference type="GO" id="GO:0015031">
    <property type="term" value="P:protein transport"/>
    <property type="evidence" value="ECO:0007669"/>
    <property type="project" value="UniProtKB-KW"/>
</dbReference>
<evidence type="ECO:0000256" key="12">
    <source>
        <dbReference type="ARBA" id="ARBA00033342"/>
    </source>
</evidence>
<dbReference type="InterPro" id="IPR038221">
    <property type="entry name" value="YidC_periplasmic_sf"/>
</dbReference>
<dbReference type="GO" id="GO:0005886">
    <property type="term" value="C:plasma membrane"/>
    <property type="evidence" value="ECO:0007669"/>
    <property type="project" value="UniProtKB-SubCell"/>
</dbReference>
<accession>A0A846QMZ9</accession>
<keyword evidence="7 13" id="KW-0653">Protein transport</keyword>
<keyword evidence="8 13" id="KW-1133">Transmembrane helix</keyword>
<feature type="transmembrane region" description="Helical" evidence="13">
    <location>
        <begin position="495"/>
        <end position="518"/>
    </location>
</feature>
<evidence type="ECO:0000256" key="9">
    <source>
        <dbReference type="ARBA" id="ARBA00023136"/>
    </source>
</evidence>
<dbReference type="InterPro" id="IPR047196">
    <property type="entry name" value="YidC_ALB_C"/>
</dbReference>
<evidence type="ECO:0000259" key="15">
    <source>
        <dbReference type="Pfam" id="PF14849"/>
    </source>
</evidence>
<keyword evidence="17" id="KW-1185">Reference proteome</keyword>
<dbReference type="HAMAP" id="MF_01810">
    <property type="entry name" value="YidC_type1"/>
    <property type="match status" value="1"/>
</dbReference>
<dbReference type="GO" id="GO:0032977">
    <property type="term" value="F:membrane insertase activity"/>
    <property type="evidence" value="ECO:0007669"/>
    <property type="project" value="InterPro"/>
</dbReference>
<dbReference type="PANTHER" id="PTHR12428:SF65">
    <property type="entry name" value="CYTOCHROME C OXIDASE ASSEMBLY PROTEIN COX18, MITOCHONDRIAL"/>
    <property type="match status" value="1"/>
</dbReference>
<evidence type="ECO:0000256" key="5">
    <source>
        <dbReference type="ARBA" id="ARBA00022475"/>
    </source>
</evidence>
<comment type="subunit">
    <text evidence="13">Interacts with the Sec translocase complex via SecD. Specifically interacts with transmembrane segments of nascent integral membrane proteins during membrane integration.</text>
</comment>
<dbReference type="InterPro" id="IPR001708">
    <property type="entry name" value="YidC/ALB3/OXA1/COX18"/>
</dbReference>
<dbReference type="NCBIfam" id="TIGR03592">
    <property type="entry name" value="yidC_oxa1_cterm"/>
    <property type="match status" value="1"/>
</dbReference>
<protein>
    <recommendedName>
        <fullName evidence="3 13">Membrane protein insertase YidC</fullName>
    </recommendedName>
    <alternativeName>
        <fullName evidence="12 13">Foldase YidC</fullName>
    </alternativeName>
    <alternativeName>
        <fullName evidence="11 13">Membrane integrase YidC</fullName>
    </alternativeName>
    <alternativeName>
        <fullName evidence="13">Membrane protein YidC</fullName>
    </alternativeName>
</protein>
<dbReference type="EMBL" id="JAATJA010000002">
    <property type="protein sequence ID" value="NJB68390.1"/>
    <property type="molecule type" value="Genomic_DNA"/>
</dbReference>
<name>A0A846QMZ9_9BACT</name>
<dbReference type="InterPro" id="IPR019998">
    <property type="entry name" value="Membr_insert_YidC"/>
</dbReference>
<feature type="transmembrane region" description="Helical" evidence="13">
    <location>
        <begin position="338"/>
        <end position="364"/>
    </location>
</feature>
<comment type="function">
    <text evidence="13">Required for the insertion and/or proper folding and/or complex formation of integral membrane proteins into the membrane. Involved in integration of membrane proteins that insert both dependently and independently of the Sec translocase complex, as well as at least some lipoproteins. Aids folding of multispanning membrane proteins.</text>
</comment>
<evidence type="ECO:0000256" key="1">
    <source>
        <dbReference type="ARBA" id="ARBA00004429"/>
    </source>
</evidence>
<evidence type="ECO:0000313" key="17">
    <source>
        <dbReference type="Proteomes" id="UP000580856"/>
    </source>
</evidence>
<evidence type="ECO:0000256" key="7">
    <source>
        <dbReference type="ARBA" id="ARBA00022927"/>
    </source>
</evidence>
<dbReference type="NCBIfam" id="TIGR03593">
    <property type="entry name" value="yidC_nterm"/>
    <property type="match status" value="1"/>
</dbReference>
<keyword evidence="10 13" id="KW-0143">Chaperone</keyword>
<dbReference type="CDD" id="cd20070">
    <property type="entry name" value="5TM_YidC_Alb3"/>
    <property type="match status" value="1"/>
</dbReference>
<dbReference type="AlphaFoldDB" id="A0A846QMZ9"/>
<evidence type="ECO:0000256" key="6">
    <source>
        <dbReference type="ARBA" id="ARBA00022692"/>
    </source>
</evidence>
<gene>
    <name evidence="13" type="primary">yidC</name>
    <name evidence="16" type="ORF">GGQ74_002063</name>
</gene>
<evidence type="ECO:0000256" key="2">
    <source>
        <dbReference type="ARBA" id="ARBA00010527"/>
    </source>
</evidence>
<keyword evidence="9 13" id="KW-0472">Membrane</keyword>
<organism evidence="16 17">
    <name type="scientific">Desulfobaculum xiamenense</name>
    <dbReference type="NCBI Taxonomy" id="995050"/>
    <lineage>
        <taxon>Bacteria</taxon>
        <taxon>Pseudomonadati</taxon>
        <taxon>Thermodesulfobacteriota</taxon>
        <taxon>Desulfovibrionia</taxon>
        <taxon>Desulfovibrionales</taxon>
        <taxon>Desulfovibrionaceae</taxon>
        <taxon>Desulfobaculum</taxon>
    </lineage>
</organism>
<dbReference type="Proteomes" id="UP000580856">
    <property type="component" value="Unassembled WGS sequence"/>
</dbReference>
<proteinExistence type="inferred from homology"/>